<evidence type="ECO:0000313" key="2">
    <source>
        <dbReference type="EMBL" id="BAB53698.1"/>
    </source>
</evidence>
<dbReference type="Proteomes" id="UP000000552">
    <property type="component" value="Chromosome"/>
</dbReference>
<accession>Q984D2</accession>
<proteinExistence type="predicted"/>
<dbReference type="InterPro" id="IPR006311">
    <property type="entry name" value="TAT_signal"/>
</dbReference>
<evidence type="ECO:0000256" key="1">
    <source>
        <dbReference type="SAM" id="SignalP"/>
    </source>
</evidence>
<dbReference type="PROSITE" id="PS51318">
    <property type="entry name" value="TAT"/>
    <property type="match status" value="1"/>
</dbReference>
<dbReference type="RefSeq" id="WP_010915324.1">
    <property type="nucleotide sequence ID" value="NC_002678.2"/>
</dbReference>
<name>Q984D2_RHILO</name>
<feature type="signal peptide" evidence="1">
    <location>
        <begin position="1"/>
        <end position="27"/>
    </location>
</feature>
<dbReference type="eggNOG" id="COG2518">
    <property type="taxonomic scope" value="Bacteria"/>
</dbReference>
<dbReference type="EMBL" id="BA000012">
    <property type="protein sequence ID" value="BAB53698.1"/>
    <property type="molecule type" value="Genomic_DNA"/>
</dbReference>
<protein>
    <submittedName>
        <fullName evidence="2">Mlr8053 protein</fullName>
    </submittedName>
</protein>
<evidence type="ECO:0000313" key="3">
    <source>
        <dbReference type="Proteomes" id="UP000000552"/>
    </source>
</evidence>
<reference evidence="2 3" key="1">
    <citation type="journal article" date="2000" name="DNA Res.">
        <title>Complete genome structure of the nitrogen-fixing symbiotic bacterium Mesorhizobium loti.</title>
        <authorList>
            <person name="Kaneko T."/>
            <person name="Nakamura Y."/>
            <person name="Sato S."/>
            <person name="Asamizu E."/>
            <person name="Kato T."/>
            <person name="Sasamoto S."/>
            <person name="Watanabe A."/>
            <person name="Idesawa K."/>
            <person name="Ishikawa A."/>
            <person name="Kawashima K."/>
            <person name="Kimura T."/>
            <person name="Kishida Y."/>
            <person name="Kiyokawa C."/>
            <person name="Kohara M."/>
            <person name="Matsumoto M."/>
            <person name="Matsuno A."/>
            <person name="Mochizuki Y."/>
            <person name="Nakayama S."/>
            <person name="Nakazaki N."/>
            <person name="Shimpo S."/>
            <person name="Sugimoto M."/>
            <person name="Takeuchi C."/>
            <person name="Yamada M."/>
            <person name="Tabata S."/>
        </authorList>
    </citation>
    <scope>NUCLEOTIDE SEQUENCE [LARGE SCALE GENOMIC DNA]</scope>
    <source>
        <strain evidence="3">LMG 29417 / CECT 9101 / MAFF 303099</strain>
    </source>
</reference>
<sequence length="117" mass="13180">MVLSRRELMLCGAGGLVSAAFSASAEAKVQVPLTDGPPLTSKVDYIQWMQKNRGETATFLGQRWDRFEQLIAHKDVWDDRNKRAYLLTPRERFVTKANVARAYANISRPIRVTAITA</sequence>
<organism evidence="2 3">
    <name type="scientific">Mesorhizobium japonicum (strain LMG 29417 / CECT 9101 / MAFF 303099)</name>
    <name type="common">Mesorhizobium loti (strain MAFF 303099)</name>
    <dbReference type="NCBI Taxonomy" id="266835"/>
    <lineage>
        <taxon>Bacteria</taxon>
        <taxon>Pseudomonadati</taxon>
        <taxon>Pseudomonadota</taxon>
        <taxon>Alphaproteobacteria</taxon>
        <taxon>Hyphomicrobiales</taxon>
        <taxon>Phyllobacteriaceae</taxon>
        <taxon>Mesorhizobium</taxon>
    </lineage>
</organism>
<keyword evidence="1" id="KW-0732">Signal</keyword>
<feature type="chain" id="PRO_5004323141" evidence="1">
    <location>
        <begin position="28"/>
        <end position="117"/>
    </location>
</feature>
<dbReference type="HOGENOM" id="CLU_2082972_0_0_5"/>
<dbReference type="AlphaFoldDB" id="Q984D2"/>
<dbReference type="KEGG" id="mlo:mlr8053"/>
<gene>
    <name evidence="2" type="ordered locus">mlr8053</name>
</gene>